<evidence type="ECO:0000256" key="3">
    <source>
        <dbReference type="ARBA" id="ARBA00022475"/>
    </source>
</evidence>
<dbReference type="PROSITE" id="PS50928">
    <property type="entry name" value="ABC_TM1"/>
    <property type="match status" value="1"/>
</dbReference>
<dbReference type="InterPro" id="IPR000515">
    <property type="entry name" value="MetI-like"/>
</dbReference>
<dbReference type="PANTHER" id="PTHR43005">
    <property type="entry name" value="BLR7065 PROTEIN"/>
    <property type="match status" value="1"/>
</dbReference>
<feature type="transmembrane region" description="Helical" evidence="7">
    <location>
        <begin position="180"/>
        <end position="198"/>
    </location>
</feature>
<reference evidence="9 10" key="1">
    <citation type="submission" date="2020-08" db="EMBL/GenBank/DDBJ databases">
        <title>Genomic Encyclopedia of Type Strains, Phase IV (KMG-IV): sequencing the most valuable type-strain genomes for metagenomic binning, comparative biology and taxonomic classification.</title>
        <authorList>
            <person name="Goeker M."/>
        </authorList>
    </citation>
    <scope>NUCLEOTIDE SEQUENCE [LARGE SCALE GENOMIC DNA]</scope>
    <source>
        <strain evidence="9 10">DSM 25966</strain>
    </source>
</reference>
<keyword evidence="5 7" id="KW-1133">Transmembrane helix</keyword>
<protein>
    <submittedName>
        <fullName evidence="9">Multiple sugar transport system permease protein</fullName>
    </submittedName>
</protein>
<dbReference type="InterPro" id="IPR035906">
    <property type="entry name" value="MetI-like_sf"/>
</dbReference>
<comment type="similarity">
    <text evidence="7">Belongs to the binding-protein-dependent transport system permease family.</text>
</comment>
<evidence type="ECO:0000313" key="10">
    <source>
        <dbReference type="Proteomes" id="UP000553963"/>
    </source>
</evidence>
<sequence length="306" mass="33904">MTLASVPAAPRKRVRRHMPDYVPWLLISPSVILLLALIAFPLLFALKNSFYFWNLQMGPTPLGFVGFDNYKMALQGGFFLGALWNTILLTVVGTAVEFTLGLMIALLLARQLKGMNVARALLIMPTTIAPIVVGFLFRYMYDPGGGLIPWLLTSVGIPIPAQGLLGSSTTALWAVLFADVWQWTPFFAIVLYAGLLSIPDDILEAARLDRTPPLALLWHIKLPLIKKTALIVVMLRFMQLFNTFDLIVVLTKGGPGSSTRTLGYTLYQAGMVDFNIGLSSAMTWMMVIIVNAIIGLFVFFAFRDWD</sequence>
<feature type="transmembrane region" description="Helical" evidence="7">
    <location>
        <begin position="21"/>
        <end position="46"/>
    </location>
</feature>
<dbReference type="EMBL" id="JACIDS010000002">
    <property type="protein sequence ID" value="MBB3930372.1"/>
    <property type="molecule type" value="Genomic_DNA"/>
</dbReference>
<evidence type="ECO:0000256" key="4">
    <source>
        <dbReference type="ARBA" id="ARBA00022692"/>
    </source>
</evidence>
<dbReference type="Pfam" id="PF00528">
    <property type="entry name" value="BPD_transp_1"/>
    <property type="match status" value="1"/>
</dbReference>
<comment type="subcellular location">
    <subcellularLocation>
        <location evidence="1 7">Cell membrane</location>
        <topology evidence="1 7">Multi-pass membrane protein</topology>
    </subcellularLocation>
</comment>
<dbReference type="Gene3D" id="1.10.3720.10">
    <property type="entry name" value="MetI-like"/>
    <property type="match status" value="1"/>
</dbReference>
<keyword evidence="3" id="KW-1003">Cell membrane</keyword>
<gene>
    <name evidence="9" type="ORF">GGR25_001411</name>
</gene>
<feature type="transmembrane region" description="Helical" evidence="7">
    <location>
        <begin position="120"/>
        <end position="141"/>
    </location>
</feature>
<keyword evidence="9" id="KW-0762">Sugar transport</keyword>
<feature type="transmembrane region" description="Helical" evidence="7">
    <location>
        <begin position="281"/>
        <end position="302"/>
    </location>
</feature>
<dbReference type="GO" id="GO:0055085">
    <property type="term" value="P:transmembrane transport"/>
    <property type="evidence" value="ECO:0007669"/>
    <property type="project" value="InterPro"/>
</dbReference>
<feature type="transmembrane region" description="Helical" evidence="7">
    <location>
        <begin position="82"/>
        <end position="108"/>
    </location>
</feature>
<accession>A0A840AL98</accession>
<organism evidence="9 10">
    <name type="scientific">Kaistia hirudinis</name>
    <dbReference type="NCBI Taxonomy" id="1293440"/>
    <lineage>
        <taxon>Bacteria</taxon>
        <taxon>Pseudomonadati</taxon>
        <taxon>Pseudomonadota</taxon>
        <taxon>Alphaproteobacteria</taxon>
        <taxon>Hyphomicrobiales</taxon>
        <taxon>Kaistiaceae</taxon>
        <taxon>Kaistia</taxon>
    </lineage>
</organism>
<evidence type="ECO:0000256" key="5">
    <source>
        <dbReference type="ARBA" id="ARBA00022989"/>
    </source>
</evidence>
<evidence type="ECO:0000313" key="9">
    <source>
        <dbReference type="EMBL" id="MBB3930372.1"/>
    </source>
</evidence>
<keyword evidence="4 7" id="KW-0812">Transmembrane</keyword>
<feature type="domain" description="ABC transmembrane type-1" evidence="8">
    <location>
        <begin position="83"/>
        <end position="297"/>
    </location>
</feature>
<evidence type="ECO:0000256" key="1">
    <source>
        <dbReference type="ARBA" id="ARBA00004651"/>
    </source>
</evidence>
<evidence type="ECO:0000259" key="8">
    <source>
        <dbReference type="PROSITE" id="PS50928"/>
    </source>
</evidence>
<dbReference type="PANTHER" id="PTHR43005:SF1">
    <property type="entry name" value="SPERMIDINE_PUTRESCINE TRANSPORT SYSTEM PERMEASE PROTEIN"/>
    <property type="match status" value="1"/>
</dbReference>
<dbReference type="AlphaFoldDB" id="A0A840AL98"/>
<evidence type="ECO:0000256" key="2">
    <source>
        <dbReference type="ARBA" id="ARBA00022448"/>
    </source>
</evidence>
<comment type="caution">
    <text evidence="9">The sequence shown here is derived from an EMBL/GenBank/DDBJ whole genome shotgun (WGS) entry which is preliminary data.</text>
</comment>
<dbReference type="CDD" id="cd06261">
    <property type="entry name" value="TM_PBP2"/>
    <property type="match status" value="1"/>
</dbReference>
<keyword evidence="2 7" id="KW-0813">Transport</keyword>
<dbReference type="SUPFAM" id="SSF161098">
    <property type="entry name" value="MetI-like"/>
    <property type="match status" value="1"/>
</dbReference>
<dbReference type="Proteomes" id="UP000553963">
    <property type="component" value="Unassembled WGS sequence"/>
</dbReference>
<dbReference type="GO" id="GO:0005886">
    <property type="term" value="C:plasma membrane"/>
    <property type="evidence" value="ECO:0007669"/>
    <property type="project" value="UniProtKB-SubCell"/>
</dbReference>
<name>A0A840AL98_9HYPH</name>
<evidence type="ECO:0000256" key="7">
    <source>
        <dbReference type="RuleBase" id="RU363032"/>
    </source>
</evidence>
<keyword evidence="10" id="KW-1185">Reference proteome</keyword>
<proteinExistence type="inferred from homology"/>
<evidence type="ECO:0000256" key="6">
    <source>
        <dbReference type="ARBA" id="ARBA00023136"/>
    </source>
</evidence>
<keyword evidence="6 7" id="KW-0472">Membrane</keyword>